<feature type="region of interest" description="Disordered" evidence="1">
    <location>
        <begin position="210"/>
        <end position="233"/>
    </location>
</feature>
<reference evidence="3" key="1">
    <citation type="journal article" date="2014" name="Proc. Natl. Acad. Sci. U.S.A.">
        <title>Extensive sampling of basidiomycete genomes demonstrates inadequacy of the white-rot/brown-rot paradigm for wood decay fungi.</title>
        <authorList>
            <person name="Riley R."/>
            <person name="Salamov A.A."/>
            <person name="Brown D.W."/>
            <person name="Nagy L.G."/>
            <person name="Floudas D."/>
            <person name="Held B.W."/>
            <person name="Levasseur A."/>
            <person name="Lombard V."/>
            <person name="Morin E."/>
            <person name="Otillar R."/>
            <person name="Lindquist E.A."/>
            <person name="Sun H."/>
            <person name="LaButti K.M."/>
            <person name="Schmutz J."/>
            <person name="Jabbour D."/>
            <person name="Luo H."/>
            <person name="Baker S.E."/>
            <person name="Pisabarro A.G."/>
            <person name="Walton J.D."/>
            <person name="Blanchette R.A."/>
            <person name="Henrissat B."/>
            <person name="Martin F."/>
            <person name="Cullen D."/>
            <person name="Hibbett D.S."/>
            <person name="Grigoriev I.V."/>
        </authorList>
    </citation>
    <scope>NUCLEOTIDE SEQUENCE [LARGE SCALE GENOMIC DNA]</scope>
    <source>
        <strain evidence="3">MUCL 33604</strain>
    </source>
</reference>
<proteinExistence type="predicted"/>
<feature type="compositionally biased region" description="Polar residues" evidence="1">
    <location>
        <begin position="340"/>
        <end position="351"/>
    </location>
</feature>
<dbReference type="Proteomes" id="UP000027265">
    <property type="component" value="Unassembled WGS sequence"/>
</dbReference>
<evidence type="ECO:0000313" key="3">
    <source>
        <dbReference type="Proteomes" id="UP000027265"/>
    </source>
</evidence>
<feature type="compositionally biased region" description="Basic and acidic residues" evidence="1">
    <location>
        <begin position="356"/>
        <end position="368"/>
    </location>
</feature>
<dbReference type="InParanoid" id="A0A067Q2E5"/>
<feature type="region of interest" description="Disordered" evidence="1">
    <location>
        <begin position="249"/>
        <end position="278"/>
    </location>
</feature>
<dbReference type="HOGENOM" id="CLU_694571_0_0_1"/>
<feature type="compositionally biased region" description="Polar residues" evidence="1">
    <location>
        <begin position="210"/>
        <end position="226"/>
    </location>
</feature>
<dbReference type="EMBL" id="KL197714">
    <property type="protein sequence ID" value="KDQ60315.1"/>
    <property type="molecule type" value="Genomic_DNA"/>
</dbReference>
<feature type="compositionally biased region" description="Basic and acidic residues" evidence="1">
    <location>
        <begin position="326"/>
        <end position="335"/>
    </location>
</feature>
<evidence type="ECO:0000313" key="2">
    <source>
        <dbReference type="EMBL" id="KDQ60315.1"/>
    </source>
</evidence>
<dbReference type="AlphaFoldDB" id="A0A067Q2E5"/>
<name>A0A067Q2E5_9AGAM</name>
<feature type="region of interest" description="Disordered" evidence="1">
    <location>
        <begin position="321"/>
        <end position="369"/>
    </location>
</feature>
<accession>A0A067Q2E5</accession>
<sequence length="397" mass="44731">MWHPQPSLNSNPFPRLALLAMCYPVYNLTVFSLCGHQDVHRDPLTPMFCSEWESYKALHKEWNFVGRVRGEVEPTATCQDAPTYENFYVTGWCADCVVERQRGMVGADYHPTTDEILGAWLILKKAGHRAGLGDMTRRAIHFHDGDALTTLMQTHQEPIQETVLTYNVDNSGYSPDMDGSPILDRVDTQQRQQHPPAKWLRNPSNFVQVSSPWSTSHSRASGTSTAAIGDGRSGSARWWESHEVHESAFARGSNRRPDHHDRVPLHGPAPLPAWQPNCNGWTTAPPVALMRTRLGEVSHLHQEPADSPRLYDRVDASRQHYQADPPRLHHTEGTPRSHYRATSSVHPTHSTSEVEETAKVKKGDEGHAMGHTIVELMKTYLKRREDDVGRGLRSEAT</sequence>
<keyword evidence="3" id="KW-1185">Reference proteome</keyword>
<evidence type="ECO:0000256" key="1">
    <source>
        <dbReference type="SAM" id="MobiDB-lite"/>
    </source>
</evidence>
<gene>
    <name evidence="2" type="ORF">JAAARDRAFT_602766</name>
</gene>
<organism evidence="2 3">
    <name type="scientific">Jaapia argillacea MUCL 33604</name>
    <dbReference type="NCBI Taxonomy" id="933084"/>
    <lineage>
        <taxon>Eukaryota</taxon>
        <taxon>Fungi</taxon>
        <taxon>Dikarya</taxon>
        <taxon>Basidiomycota</taxon>
        <taxon>Agaricomycotina</taxon>
        <taxon>Agaricomycetes</taxon>
        <taxon>Agaricomycetidae</taxon>
        <taxon>Jaapiales</taxon>
        <taxon>Jaapiaceae</taxon>
        <taxon>Jaapia</taxon>
    </lineage>
</organism>
<protein>
    <submittedName>
        <fullName evidence="2">Uncharacterized protein</fullName>
    </submittedName>
</protein>
<feature type="compositionally biased region" description="Basic and acidic residues" evidence="1">
    <location>
        <begin position="255"/>
        <end position="264"/>
    </location>
</feature>